<keyword evidence="8" id="KW-1185">Reference proteome</keyword>
<feature type="transmembrane region" description="Helical" evidence="5">
    <location>
        <begin position="255"/>
        <end position="272"/>
    </location>
</feature>
<feature type="transmembrane region" description="Helical" evidence="5">
    <location>
        <begin position="218"/>
        <end position="243"/>
    </location>
</feature>
<feature type="transmembrane region" description="Helical" evidence="5">
    <location>
        <begin position="93"/>
        <end position="116"/>
    </location>
</feature>
<feature type="domain" description="Peptidase S54 rhomboid" evidence="6">
    <location>
        <begin position="53"/>
        <end position="172"/>
    </location>
</feature>
<dbReference type="EMBL" id="CP002101">
    <property type="protein sequence ID" value="AEH59918.1"/>
    <property type="molecule type" value="Genomic_DNA"/>
</dbReference>
<reference evidence="7" key="1">
    <citation type="submission" date="2010-07" db="EMBL/GenBank/DDBJ databases">
        <title>The complete genome of Methanosalsum zhilinae DSM 4017.</title>
        <authorList>
            <consortium name="US DOE Joint Genome Institute (JGI-PGF)"/>
            <person name="Lucas S."/>
            <person name="Copeland A."/>
            <person name="Lapidus A."/>
            <person name="Glavina del Rio T."/>
            <person name="Dalin E."/>
            <person name="Tice H."/>
            <person name="Bruce D."/>
            <person name="Goodwin L."/>
            <person name="Pitluck S."/>
            <person name="Kyrpides N."/>
            <person name="Mavromatis K."/>
            <person name="Ovchinnikova G."/>
            <person name="Daligault H."/>
            <person name="Detter J.C."/>
            <person name="Han C."/>
            <person name="Tapia R."/>
            <person name="Larimer F."/>
            <person name="Land M."/>
            <person name="Hauser L."/>
            <person name="Markowitz V."/>
            <person name="Cheng J.-F."/>
            <person name="Hugenholtz P."/>
            <person name="Woyke T."/>
            <person name="Wu D."/>
            <person name="Spring S."/>
            <person name="Schueler E."/>
            <person name="Brambilla E."/>
            <person name="Klenk H.-P."/>
            <person name="Eisen J.A."/>
        </authorList>
    </citation>
    <scope>NUCLEOTIDE SEQUENCE</scope>
    <source>
        <strain evidence="7">DSM 4017</strain>
    </source>
</reference>
<proteinExistence type="predicted"/>
<keyword evidence="2 5" id="KW-0812">Transmembrane</keyword>
<keyword evidence="4 5" id="KW-0472">Membrane</keyword>
<evidence type="ECO:0000313" key="7">
    <source>
        <dbReference type="EMBL" id="AEH59918.1"/>
    </source>
</evidence>
<gene>
    <name evidence="7" type="ordered locus">Mzhil_0037</name>
</gene>
<evidence type="ECO:0000313" key="8">
    <source>
        <dbReference type="Proteomes" id="UP000006622"/>
    </source>
</evidence>
<dbReference type="SUPFAM" id="SSF144091">
    <property type="entry name" value="Rhomboid-like"/>
    <property type="match status" value="1"/>
</dbReference>
<feature type="transmembrane region" description="Helical" evidence="5">
    <location>
        <begin position="122"/>
        <end position="143"/>
    </location>
</feature>
<dbReference type="InterPro" id="IPR022764">
    <property type="entry name" value="Peptidase_S54_rhomboid_dom"/>
</dbReference>
<evidence type="ECO:0000256" key="1">
    <source>
        <dbReference type="ARBA" id="ARBA00004141"/>
    </source>
</evidence>
<evidence type="ECO:0000259" key="6">
    <source>
        <dbReference type="Pfam" id="PF01694"/>
    </source>
</evidence>
<organism evidence="7 8">
    <name type="scientific">Methanosalsum zhilinae (strain DSM 4017 / NBRC 107636 / OCM 62 / WeN5)</name>
    <name type="common">Methanohalophilus zhilinae</name>
    <dbReference type="NCBI Taxonomy" id="679901"/>
    <lineage>
        <taxon>Archaea</taxon>
        <taxon>Methanobacteriati</taxon>
        <taxon>Methanobacteriota</taxon>
        <taxon>Stenosarchaea group</taxon>
        <taxon>Methanomicrobia</taxon>
        <taxon>Methanosarcinales</taxon>
        <taxon>Methanosarcinaceae</taxon>
        <taxon>Methanosalsum</taxon>
    </lineage>
</organism>
<comment type="subcellular location">
    <subcellularLocation>
        <location evidence="1">Membrane</location>
        <topology evidence="1">Multi-pass membrane protein</topology>
    </subcellularLocation>
</comment>
<feature type="transmembrane region" description="Helical" evidence="5">
    <location>
        <begin position="21"/>
        <end position="40"/>
    </location>
</feature>
<accession>F7XL46</accession>
<name>F7XL46_METZD</name>
<protein>
    <recommendedName>
        <fullName evidence="6">Peptidase S54 rhomboid domain-containing protein</fullName>
    </recommendedName>
</protein>
<dbReference type="GO" id="GO:0004252">
    <property type="term" value="F:serine-type endopeptidase activity"/>
    <property type="evidence" value="ECO:0007669"/>
    <property type="project" value="InterPro"/>
</dbReference>
<sequence>MLLNLEIVGKQIKYESLLIDIFIFLVFIPAFLSIVFYSHLNERFVLYLADPTLFTLYFSNFAHSGFLHFFDNILAYVVIIPIIFLLRTNRKRFYVDMVLIFSLTPFMVSFFTVMFVPARTSLGFSGIVAALIAYYLFSVYEFTQKQLRVCLNYSVLILIFGFSFLFVLIQYALAGYAVIDYIILLSFLLLLLLPDSLKEMARAYRSMKKMSHQKKGKITVIMISVFMFVSYSLAIILFLILFPLELATPTGQTNILGHLIGYCAGLILPILYRRTTACEYQNY</sequence>
<feature type="transmembrane region" description="Helical" evidence="5">
    <location>
        <begin position="60"/>
        <end position="86"/>
    </location>
</feature>
<dbReference type="Pfam" id="PF01694">
    <property type="entry name" value="Rhomboid"/>
    <property type="match status" value="1"/>
</dbReference>
<evidence type="ECO:0000256" key="5">
    <source>
        <dbReference type="SAM" id="Phobius"/>
    </source>
</evidence>
<evidence type="ECO:0000256" key="2">
    <source>
        <dbReference type="ARBA" id="ARBA00022692"/>
    </source>
</evidence>
<keyword evidence="3 5" id="KW-1133">Transmembrane helix</keyword>
<dbReference type="KEGG" id="mzh:Mzhil_0037"/>
<dbReference type="AlphaFoldDB" id="F7XL46"/>
<feature type="transmembrane region" description="Helical" evidence="5">
    <location>
        <begin position="150"/>
        <end position="172"/>
    </location>
</feature>
<dbReference type="Proteomes" id="UP000006622">
    <property type="component" value="Chromosome"/>
</dbReference>
<dbReference type="HOGENOM" id="CLU_975257_0_0_2"/>
<evidence type="ECO:0000256" key="3">
    <source>
        <dbReference type="ARBA" id="ARBA00022989"/>
    </source>
</evidence>
<feature type="transmembrane region" description="Helical" evidence="5">
    <location>
        <begin position="178"/>
        <end position="197"/>
    </location>
</feature>
<evidence type="ECO:0000256" key="4">
    <source>
        <dbReference type="ARBA" id="ARBA00023136"/>
    </source>
</evidence>
<dbReference type="GO" id="GO:0016020">
    <property type="term" value="C:membrane"/>
    <property type="evidence" value="ECO:0007669"/>
    <property type="project" value="UniProtKB-SubCell"/>
</dbReference>
<dbReference type="InterPro" id="IPR035952">
    <property type="entry name" value="Rhomboid-like_sf"/>
</dbReference>